<feature type="transmembrane region" description="Helical" evidence="4">
    <location>
        <begin position="305"/>
        <end position="324"/>
    </location>
</feature>
<protein>
    <submittedName>
        <fullName evidence="6">MFS transporter</fullName>
    </submittedName>
</protein>
<dbReference type="EMBL" id="PDDY01000004">
    <property type="protein sequence ID" value="PEH38840.1"/>
    <property type="molecule type" value="Genomic_DNA"/>
</dbReference>
<evidence type="ECO:0000256" key="1">
    <source>
        <dbReference type="ARBA" id="ARBA00022692"/>
    </source>
</evidence>
<dbReference type="SUPFAM" id="SSF103473">
    <property type="entry name" value="MFS general substrate transporter"/>
    <property type="match status" value="1"/>
</dbReference>
<name>A0A2A7S6I9_BURGA</name>
<comment type="caution">
    <text evidence="6">The sequence shown here is derived from an EMBL/GenBank/DDBJ whole genome shotgun (WGS) entry which is preliminary data.</text>
</comment>
<feature type="transmembrane region" description="Helical" evidence="4">
    <location>
        <begin position="179"/>
        <end position="198"/>
    </location>
</feature>
<gene>
    <name evidence="6" type="ORF">CRM94_31385</name>
</gene>
<dbReference type="Gene3D" id="1.20.1250.20">
    <property type="entry name" value="MFS general substrate transporter like domains"/>
    <property type="match status" value="1"/>
</dbReference>
<proteinExistence type="predicted"/>
<evidence type="ECO:0000313" key="6">
    <source>
        <dbReference type="EMBL" id="PEH38840.1"/>
    </source>
</evidence>
<evidence type="ECO:0000256" key="2">
    <source>
        <dbReference type="ARBA" id="ARBA00022989"/>
    </source>
</evidence>
<feature type="transmembrane region" description="Helical" evidence="4">
    <location>
        <begin position="393"/>
        <end position="414"/>
    </location>
</feature>
<keyword evidence="2 4" id="KW-1133">Transmembrane helix</keyword>
<feature type="transmembrane region" description="Helical" evidence="4">
    <location>
        <begin position="330"/>
        <end position="350"/>
    </location>
</feature>
<dbReference type="Proteomes" id="UP000220629">
    <property type="component" value="Unassembled WGS sequence"/>
</dbReference>
<feature type="transmembrane region" description="Helical" evidence="4">
    <location>
        <begin position="156"/>
        <end position="173"/>
    </location>
</feature>
<dbReference type="InterPro" id="IPR036259">
    <property type="entry name" value="MFS_trans_sf"/>
</dbReference>
<dbReference type="RefSeq" id="WP_096749247.1">
    <property type="nucleotide sequence ID" value="NZ_CADEPO010000005.1"/>
</dbReference>
<organism evidence="6 7">
    <name type="scientific">Burkholderia gladioli</name>
    <name type="common">Pseudomonas marginata</name>
    <name type="synonym">Phytomonas marginata</name>
    <dbReference type="NCBI Taxonomy" id="28095"/>
    <lineage>
        <taxon>Bacteria</taxon>
        <taxon>Pseudomonadati</taxon>
        <taxon>Pseudomonadota</taxon>
        <taxon>Betaproteobacteria</taxon>
        <taxon>Burkholderiales</taxon>
        <taxon>Burkholderiaceae</taxon>
        <taxon>Burkholderia</taxon>
    </lineage>
</organism>
<dbReference type="AlphaFoldDB" id="A0A2A7S6I9"/>
<feature type="transmembrane region" description="Helical" evidence="4">
    <location>
        <begin position="362"/>
        <end position="381"/>
    </location>
</feature>
<keyword evidence="3 4" id="KW-0472">Membrane</keyword>
<dbReference type="PANTHER" id="PTHR23530">
    <property type="entry name" value="TRANSPORT PROTEIN-RELATED"/>
    <property type="match status" value="1"/>
</dbReference>
<dbReference type="GO" id="GO:0022857">
    <property type="term" value="F:transmembrane transporter activity"/>
    <property type="evidence" value="ECO:0007669"/>
    <property type="project" value="InterPro"/>
</dbReference>
<feature type="transmembrane region" description="Helical" evidence="4">
    <location>
        <begin position="240"/>
        <end position="263"/>
    </location>
</feature>
<feature type="domain" description="Major facilitator superfamily (MFS) profile" evidence="5">
    <location>
        <begin position="21"/>
        <end position="420"/>
    </location>
</feature>
<feature type="transmembrane region" description="Helical" evidence="4">
    <location>
        <begin position="275"/>
        <end position="293"/>
    </location>
</feature>
<evidence type="ECO:0000256" key="3">
    <source>
        <dbReference type="ARBA" id="ARBA00023136"/>
    </source>
</evidence>
<feature type="transmembrane region" description="Helical" evidence="4">
    <location>
        <begin position="55"/>
        <end position="76"/>
    </location>
</feature>
<evidence type="ECO:0000256" key="4">
    <source>
        <dbReference type="SAM" id="Phobius"/>
    </source>
</evidence>
<accession>A0A2A7S6I9</accession>
<dbReference type="Pfam" id="PF07690">
    <property type="entry name" value="MFS_1"/>
    <property type="match status" value="1"/>
</dbReference>
<sequence length="420" mass="45703">MRVPDTVAELPSPVDRAGRLSTRNARIYLAYRVLTLAIVDRAIFVIFLLHKGFDAYQIGILQGVFFVANILFEVPAGMFGDAFGRKRSVLLGLAAYCLYALGVMVSDGFVAFLCLYALLGTALALVYGSDTALLYDSLVADRRVADFNGIQLRANALGLISGALAVLAGGLLQELSWNAVYAAYFVVYALALAAWSFAAEPPRLAAEGQAAGHAPPGKEVMRGEVMRELFAFLRGHWRGVALPILGFTAFAACTSPFFTFSQALFKGNGFSIETITWFFFAAQMLIGVVYLVMQRTMSFLRFYPVVIASTLLTTAVLASMWFNLVAVDFAGFFLVMIINPIVTVVANEYFNKRLPSRIRASFLSLIGLCMSVTIAVMYFLYSYLAKSLAIHQVMASSSLIAACAFGIFIVARCVDTGEEA</sequence>
<dbReference type="InterPro" id="IPR053160">
    <property type="entry name" value="MFS_DHA3_Transporter"/>
</dbReference>
<dbReference type="PROSITE" id="PS50850">
    <property type="entry name" value="MFS"/>
    <property type="match status" value="1"/>
</dbReference>
<keyword evidence="1 4" id="KW-0812">Transmembrane</keyword>
<feature type="transmembrane region" description="Helical" evidence="4">
    <location>
        <begin position="110"/>
        <end position="135"/>
    </location>
</feature>
<evidence type="ECO:0000313" key="7">
    <source>
        <dbReference type="Proteomes" id="UP000220629"/>
    </source>
</evidence>
<feature type="transmembrane region" description="Helical" evidence="4">
    <location>
        <begin position="88"/>
        <end position="104"/>
    </location>
</feature>
<reference evidence="7" key="1">
    <citation type="submission" date="2017-09" db="EMBL/GenBank/DDBJ databases">
        <title>FDA dAtabase for Regulatory Grade micrObial Sequences (FDA-ARGOS): Supporting development and validation of Infectious Disease Dx tests.</title>
        <authorList>
            <person name="Minogue T."/>
            <person name="Wolcott M."/>
            <person name="Wasieloski L."/>
            <person name="Aguilar W."/>
            <person name="Moore D."/>
            <person name="Tallon L."/>
            <person name="Sadzewicz L."/>
            <person name="Ott S."/>
            <person name="Zhao X."/>
            <person name="Nagaraj S."/>
            <person name="Vavikolanu K."/>
            <person name="Aluvathingal J."/>
            <person name="Nadendla S."/>
            <person name="Sichtig H."/>
        </authorList>
    </citation>
    <scope>NUCLEOTIDE SEQUENCE [LARGE SCALE GENOMIC DNA]</scope>
    <source>
        <strain evidence="7">FDAARGOS_390</strain>
    </source>
</reference>
<dbReference type="InterPro" id="IPR011701">
    <property type="entry name" value="MFS"/>
</dbReference>
<dbReference type="InterPro" id="IPR020846">
    <property type="entry name" value="MFS_dom"/>
</dbReference>
<evidence type="ECO:0000259" key="5">
    <source>
        <dbReference type="PROSITE" id="PS50850"/>
    </source>
</evidence>
<dbReference type="PANTHER" id="PTHR23530:SF1">
    <property type="entry name" value="PERMEASE, MAJOR FACILITATOR SUPERFAMILY-RELATED"/>
    <property type="match status" value="1"/>
</dbReference>
<feature type="transmembrane region" description="Helical" evidence="4">
    <location>
        <begin position="29"/>
        <end position="49"/>
    </location>
</feature>